<keyword evidence="3" id="KW-1185">Reference proteome</keyword>
<dbReference type="STRING" id="416943.SAMN05445871_5063"/>
<dbReference type="InterPro" id="IPR000866">
    <property type="entry name" value="AhpC/TSA"/>
</dbReference>
<dbReference type="OrthoDB" id="9809746at2"/>
<dbReference type="AlphaFoldDB" id="A0A1H7SV66"/>
<dbReference type="Pfam" id="PF00578">
    <property type="entry name" value="AhpC-TSA"/>
    <property type="match status" value="1"/>
</dbReference>
<name>A0A1H7SV66_9BURK</name>
<accession>A0A1H7SV66</accession>
<gene>
    <name evidence="2" type="ORF">SAMN05192542_11365</name>
</gene>
<dbReference type="Gene3D" id="3.40.30.10">
    <property type="entry name" value="Glutaredoxin"/>
    <property type="match status" value="1"/>
</dbReference>
<dbReference type="GO" id="GO:0016209">
    <property type="term" value="F:antioxidant activity"/>
    <property type="evidence" value="ECO:0007669"/>
    <property type="project" value="InterPro"/>
</dbReference>
<feature type="domain" description="Thioredoxin" evidence="1">
    <location>
        <begin position="35"/>
        <end position="203"/>
    </location>
</feature>
<protein>
    <submittedName>
        <fullName evidence="2">Peroxiredoxin</fullName>
    </submittedName>
</protein>
<organism evidence="2 3">
    <name type="scientific">Paraburkholderia caballeronis</name>
    <dbReference type="NCBI Taxonomy" id="416943"/>
    <lineage>
        <taxon>Bacteria</taxon>
        <taxon>Pseudomonadati</taxon>
        <taxon>Pseudomonadota</taxon>
        <taxon>Betaproteobacteria</taxon>
        <taxon>Burkholderiales</taxon>
        <taxon>Burkholderiaceae</taxon>
        <taxon>Paraburkholderia</taxon>
    </lineage>
</organism>
<dbReference type="SUPFAM" id="SSF52833">
    <property type="entry name" value="Thioredoxin-like"/>
    <property type="match status" value="1"/>
</dbReference>
<dbReference type="CDD" id="cd02970">
    <property type="entry name" value="PRX_like2"/>
    <property type="match status" value="1"/>
</dbReference>
<dbReference type="Proteomes" id="UP000199120">
    <property type="component" value="Unassembled WGS sequence"/>
</dbReference>
<dbReference type="PROSITE" id="PS51352">
    <property type="entry name" value="THIOREDOXIN_2"/>
    <property type="match status" value="1"/>
</dbReference>
<dbReference type="InterPro" id="IPR013766">
    <property type="entry name" value="Thioredoxin_domain"/>
</dbReference>
<sequence length="223" mass="23387">MSIVQADSSGVSGVAADPDAQLAMTAASAAAAGALRAGKHAPLFSLGDTQGRRLSLERLLGRGPVVLHFARGAWCSFGERDLASLAAHEREMATLGASAVAIVPCAGSPFDDAMPIRTLVDADMRVTRAFGLAFELPAALRPRYASLGYEPPVSRGRATWLVPIPATYLLDRDGAIALAYIDVDYRNGLDLRTFLTALGALRTREGAGRVTALREKRAPGGEG</sequence>
<reference evidence="3" key="1">
    <citation type="submission" date="2016-10" db="EMBL/GenBank/DDBJ databases">
        <authorList>
            <person name="Varghese N."/>
            <person name="Submissions S."/>
        </authorList>
    </citation>
    <scope>NUCLEOTIDE SEQUENCE [LARGE SCALE GENOMIC DNA]</scope>
    <source>
        <strain evidence="3">LMG 26416</strain>
    </source>
</reference>
<dbReference type="GO" id="GO:0016491">
    <property type="term" value="F:oxidoreductase activity"/>
    <property type="evidence" value="ECO:0007669"/>
    <property type="project" value="InterPro"/>
</dbReference>
<evidence type="ECO:0000313" key="2">
    <source>
        <dbReference type="EMBL" id="SEL76552.1"/>
    </source>
</evidence>
<dbReference type="EMBL" id="FOAJ01000013">
    <property type="protein sequence ID" value="SEL76552.1"/>
    <property type="molecule type" value="Genomic_DNA"/>
</dbReference>
<proteinExistence type="predicted"/>
<evidence type="ECO:0000259" key="1">
    <source>
        <dbReference type="PROSITE" id="PS51352"/>
    </source>
</evidence>
<evidence type="ECO:0000313" key="3">
    <source>
        <dbReference type="Proteomes" id="UP000199120"/>
    </source>
</evidence>
<dbReference type="InterPro" id="IPR036249">
    <property type="entry name" value="Thioredoxin-like_sf"/>
</dbReference>